<accession>A0A7X0JU74</accession>
<dbReference type="EMBL" id="JACHHT010000002">
    <property type="protein sequence ID" value="MBB6521909.1"/>
    <property type="molecule type" value="Genomic_DNA"/>
</dbReference>
<reference evidence="1 2" key="1">
    <citation type="submission" date="2020-08" db="EMBL/GenBank/DDBJ databases">
        <title>Genomic Encyclopedia of Type Strains, Phase IV (KMG-IV): sequencing the most valuable type-strain genomes for metagenomic binning, comparative biology and taxonomic classification.</title>
        <authorList>
            <person name="Goeker M."/>
        </authorList>
    </citation>
    <scope>NUCLEOTIDE SEQUENCE [LARGE SCALE GENOMIC DNA]</scope>
    <source>
        <strain evidence="1 2">DSM 22368</strain>
    </source>
</reference>
<protein>
    <submittedName>
        <fullName evidence="1">Uncharacterized protein</fullName>
    </submittedName>
</protein>
<dbReference type="InParanoid" id="A0A7X0JU74"/>
<sequence length="70" mass="8211">MHWDASREVFLGKVLSGIYQPEREPKYKYRVRVDKVFKGVMNEGIIAFKASWRSYDLTLGGNFVFFFVEG</sequence>
<organism evidence="1 2">
    <name type="scientific">Pseudoteredinibacter isoporae</name>
    <dbReference type="NCBI Taxonomy" id="570281"/>
    <lineage>
        <taxon>Bacteria</taxon>
        <taxon>Pseudomonadati</taxon>
        <taxon>Pseudomonadota</taxon>
        <taxon>Gammaproteobacteria</taxon>
        <taxon>Cellvibrionales</taxon>
        <taxon>Cellvibrionaceae</taxon>
        <taxon>Pseudoteredinibacter</taxon>
    </lineage>
</organism>
<name>A0A7X0JU74_9GAMM</name>
<evidence type="ECO:0000313" key="2">
    <source>
        <dbReference type="Proteomes" id="UP000528457"/>
    </source>
</evidence>
<dbReference type="Proteomes" id="UP000528457">
    <property type="component" value="Unassembled WGS sequence"/>
</dbReference>
<keyword evidence="2" id="KW-1185">Reference proteome</keyword>
<comment type="caution">
    <text evidence="1">The sequence shown here is derived from an EMBL/GenBank/DDBJ whole genome shotgun (WGS) entry which is preliminary data.</text>
</comment>
<gene>
    <name evidence="1" type="ORF">HNR48_002194</name>
</gene>
<evidence type="ECO:0000313" key="1">
    <source>
        <dbReference type="EMBL" id="MBB6521909.1"/>
    </source>
</evidence>
<proteinExistence type="predicted"/>
<dbReference type="AlphaFoldDB" id="A0A7X0JU74"/>